<evidence type="ECO:0000313" key="2">
    <source>
        <dbReference type="Proteomes" id="UP001499884"/>
    </source>
</evidence>
<accession>A0ABP7FAL1</accession>
<reference evidence="2" key="1">
    <citation type="journal article" date="2019" name="Int. J. Syst. Evol. Microbiol.">
        <title>The Global Catalogue of Microorganisms (GCM) 10K type strain sequencing project: providing services to taxonomists for standard genome sequencing and annotation.</title>
        <authorList>
            <consortium name="The Broad Institute Genomics Platform"/>
            <consortium name="The Broad Institute Genome Sequencing Center for Infectious Disease"/>
            <person name="Wu L."/>
            <person name="Ma J."/>
        </authorList>
    </citation>
    <scope>NUCLEOTIDE SEQUENCE [LARGE SCALE GENOMIC DNA]</scope>
    <source>
        <strain evidence="2">JCM 30846</strain>
    </source>
</reference>
<proteinExistence type="predicted"/>
<evidence type="ECO:0000313" key="1">
    <source>
        <dbReference type="EMBL" id="GAA3733780.1"/>
    </source>
</evidence>
<name>A0ABP7FAL1_9ACTN</name>
<comment type="caution">
    <text evidence="1">The sequence shown here is derived from an EMBL/GenBank/DDBJ whole genome shotgun (WGS) entry which is preliminary data.</text>
</comment>
<dbReference type="Proteomes" id="UP001499884">
    <property type="component" value="Unassembled WGS sequence"/>
</dbReference>
<sequence>MRARFERPKNPDPRILQGIDALREEEEYVVFEVSVGHGKSALFRVEFTEGGLRQSALFDSRVFTVTSHRLPPTWRYFQSDTGSLSLCPESWNQIGFWESYYDHDPRAIEVYETERQAILSSS</sequence>
<keyword evidence="2" id="KW-1185">Reference proteome</keyword>
<dbReference type="EMBL" id="BAABEP010000021">
    <property type="protein sequence ID" value="GAA3733780.1"/>
    <property type="molecule type" value="Genomic_DNA"/>
</dbReference>
<protein>
    <submittedName>
        <fullName evidence="1">Uncharacterized protein</fullName>
    </submittedName>
</protein>
<gene>
    <name evidence="1" type="ORF">GCM10023082_33910</name>
</gene>
<organism evidence="1 2">
    <name type="scientific">Streptomyces tremellae</name>
    <dbReference type="NCBI Taxonomy" id="1124239"/>
    <lineage>
        <taxon>Bacteria</taxon>
        <taxon>Bacillati</taxon>
        <taxon>Actinomycetota</taxon>
        <taxon>Actinomycetes</taxon>
        <taxon>Kitasatosporales</taxon>
        <taxon>Streptomycetaceae</taxon>
        <taxon>Streptomyces</taxon>
    </lineage>
</organism>